<proteinExistence type="predicted"/>
<protein>
    <recommendedName>
        <fullName evidence="1">Protein NO VEIN C-terminal domain-containing protein</fullName>
    </recommendedName>
</protein>
<comment type="caution">
    <text evidence="2">The sequence shown here is derived from an EMBL/GenBank/DDBJ whole genome shotgun (WGS) entry which is preliminary data.</text>
</comment>
<evidence type="ECO:0000313" key="3">
    <source>
        <dbReference type="Proteomes" id="UP000246018"/>
    </source>
</evidence>
<dbReference type="EMBL" id="QDGZ01000006">
    <property type="protein sequence ID" value="PVG82106.1"/>
    <property type="molecule type" value="Genomic_DNA"/>
</dbReference>
<organism evidence="2 3">
    <name type="scientific">Nocardioides gansuensis</name>
    <dbReference type="NCBI Taxonomy" id="2138300"/>
    <lineage>
        <taxon>Bacteria</taxon>
        <taxon>Bacillati</taxon>
        <taxon>Actinomycetota</taxon>
        <taxon>Actinomycetes</taxon>
        <taxon>Propionibacteriales</taxon>
        <taxon>Nocardioidaceae</taxon>
        <taxon>Nocardioides</taxon>
    </lineage>
</organism>
<evidence type="ECO:0000259" key="1">
    <source>
        <dbReference type="Pfam" id="PF13020"/>
    </source>
</evidence>
<evidence type="ECO:0000313" key="2">
    <source>
        <dbReference type="EMBL" id="PVG82106.1"/>
    </source>
</evidence>
<sequence length="268" mass="30058">MPVVLVEVGGVARSGHLYGDRTGIEYEYPDGRYEAWIQPGERFVYQTPRIGYIGYGIVGDVRPSPAAGRRICRVDDVRYFEKPVPLKNPAGSYYEADTTYWRDKVYWGQGVRPLSDERFDQILSVGSVPANLTSNQAEQVSPVYTDAETSRRVERISVNAAIAAMCERFKVHVKEMPRNNPGFDLLVGQAKSPLRYVEVKGTQSAAPVFFMSDGEREFSRRYQDRYTLVVVSGIDVTAGSHTTLTVRDGALDGDDVEMKVSQWRGRVV</sequence>
<gene>
    <name evidence="2" type="ORF">DDE18_15620</name>
</gene>
<dbReference type="RefSeq" id="WP_116573173.1">
    <property type="nucleotide sequence ID" value="NZ_QDGZ01000006.1"/>
</dbReference>
<dbReference type="InterPro" id="IPR024975">
    <property type="entry name" value="NOV_C"/>
</dbReference>
<dbReference type="Pfam" id="PF13020">
    <property type="entry name" value="NOV_C"/>
    <property type="match status" value="1"/>
</dbReference>
<dbReference type="AlphaFoldDB" id="A0A2T8F8Q9"/>
<keyword evidence="3" id="KW-1185">Reference proteome</keyword>
<reference evidence="2" key="1">
    <citation type="submission" date="2018-04" db="EMBL/GenBank/DDBJ databases">
        <title>Genome of Nocardioides gansuensis WSJ-1.</title>
        <authorList>
            <person name="Wu S."/>
            <person name="Wang G."/>
        </authorList>
    </citation>
    <scope>NUCLEOTIDE SEQUENCE [LARGE SCALE GENOMIC DNA]</scope>
    <source>
        <strain evidence="2">WSJ-1</strain>
    </source>
</reference>
<accession>A0A2T8F8Q9</accession>
<dbReference type="OrthoDB" id="9814088at2"/>
<name>A0A2T8F8Q9_9ACTN</name>
<dbReference type="Proteomes" id="UP000246018">
    <property type="component" value="Unassembled WGS sequence"/>
</dbReference>
<feature type="domain" description="Protein NO VEIN C-terminal" evidence="1">
    <location>
        <begin position="154"/>
        <end position="234"/>
    </location>
</feature>